<gene>
    <name evidence="1" type="ORF">SS1G_08230</name>
</gene>
<evidence type="ECO:0000313" key="1">
    <source>
        <dbReference type="EMBL" id="EDN92367.1"/>
    </source>
</evidence>
<dbReference type="EMBL" id="CH476631">
    <property type="protein sequence ID" value="EDN92367.1"/>
    <property type="molecule type" value="Genomic_DNA"/>
</dbReference>
<dbReference type="InParanoid" id="A7ESC5"/>
<dbReference type="AlphaFoldDB" id="A7ESC5"/>
<organism evidence="1 2">
    <name type="scientific">Sclerotinia sclerotiorum (strain ATCC 18683 / 1980 / Ss-1)</name>
    <name type="common">White mold</name>
    <name type="synonym">Whetzelinia sclerotiorum</name>
    <dbReference type="NCBI Taxonomy" id="665079"/>
    <lineage>
        <taxon>Eukaryota</taxon>
        <taxon>Fungi</taxon>
        <taxon>Dikarya</taxon>
        <taxon>Ascomycota</taxon>
        <taxon>Pezizomycotina</taxon>
        <taxon>Leotiomycetes</taxon>
        <taxon>Helotiales</taxon>
        <taxon>Sclerotiniaceae</taxon>
        <taxon>Sclerotinia</taxon>
    </lineage>
</organism>
<sequence length="53" mass="6194">MTFAGTHNLQLFQRALCLTQKHAVVRIYAEDISQGCVLNPQERLGWDRILFQY</sequence>
<keyword evidence="2" id="KW-1185">Reference proteome</keyword>
<name>A7ESC5_SCLS1</name>
<dbReference type="Proteomes" id="UP000001312">
    <property type="component" value="Unassembled WGS sequence"/>
</dbReference>
<protein>
    <submittedName>
        <fullName evidence="1">Uncharacterized protein</fullName>
    </submittedName>
</protein>
<proteinExistence type="predicted"/>
<evidence type="ECO:0000313" key="2">
    <source>
        <dbReference type="Proteomes" id="UP000001312"/>
    </source>
</evidence>
<accession>A7ESC5</accession>
<dbReference type="RefSeq" id="XP_001590490.1">
    <property type="nucleotide sequence ID" value="XM_001590440.1"/>
</dbReference>
<dbReference type="HOGENOM" id="CLU_3070099_0_0_1"/>
<dbReference type="GeneID" id="5486813"/>
<reference evidence="2" key="1">
    <citation type="journal article" date="2011" name="PLoS Genet.">
        <title>Genomic analysis of the necrotrophic fungal pathogens Sclerotinia sclerotiorum and Botrytis cinerea.</title>
        <authorList>
            <person name="Amselem J."/>
            <person name="Cuomo C.A."/>
            <person name="van Kan J.A."/>
            <person name="Viaud M."/>
            <person name="Benito E.P."/>
            <person name="Couloux A."/>
            <person name="Coutinho P.M."/>
            <person name="de Vries R.P."/>
            <person name="Dyer P.S."/>
            <person name="Fillinger S."/>
            <person name="Fournier E."/>
            <person name="Gout L."/>
            <person name="Hahn M."/>
            <person name="Kohn L."/>
            <person name="Lapalu N."/>
            <person name="Plummer K.M."/>
            <person name="Pradier J.M."/>
            <person name="Quevillon E."/>
            <person name="Sharon A."/>
            <person name="Simon A."/>
            <person name="ten Have A."/>
            <person name="Tudzynski B."/>
            <person name="Tudzynski P."/>
            <person name="Wincker P."/>
            <person name="Andrew M."/>
            <person name="Anthouard V."/>
            <person name="Beever R.E."/>
            <person name="Beffa R."/>
            <person name="Benoit I."/>
            <person name="Bouzid O."/>
            <person name="Brault B."/>
            <person name="Chen Z."/>
            <person name="Choquer M."/>
            <person name="Collemare J."/>
            <person name="Cotton P."/>
            <person name="Danchin E.G."/>
            <person name="Da Silva C."/>
            <person name="Gautier A."/>
            <person name="Giraud C."/>
            <person name="Giraud T."/>
            <person name="Gonzalez C."/>
            <person name="Grossetete S."/>
            <person name="Guldener U."/>
            <person name="Henrissat B."/>
            <person name="Howlett B.J."/>
            <person name="Kodira C."/>
            <person name="Kretschmer M."/>
            <person name="Lappartient A."/>
            <person name="Leroch M."/>
            <person name="Levis C."/>
            <person name="Mauceli E."/>
            <person name="Neuveglise C."/>
            <person name="Oeser B."/>
            <person name="Pearson M."/>
            <person name="Poulain J."/>
            <person name="Poussereau N."/>
            <person name="Quesneville H."/>
            <person name="Rascle C."/>
            <person name="Schumacher J."/>
            <person name="Segurens B."/>
            <person name="Sexton A."/>
            <person name="Silva E."/>
            <person name="Sirven C."/>
            <person name="Soanes D.M."/>
            <person name="Talbot N.J."/>
            <person name="Templeton M."/>
            <person name="Yandava C."/>
            <person name="Yarden O."/>
            <person name="Zeng Q."/>
            <person name="Rollins J.A."/>
            <person name="Lebrun M.H."/>
            <person name="Dickman M."/>
        </authorList>
    </citation>
    <scope>NUCLEOTIDE SEQUENCE [LARGE SCALE GENOMIC DNA]</scope>
    <source>
        <strain evidence="2">ATCC 18683 / 1980 / Ss-1</strain>
    </source>
</reference>
<dbReference type="KEGG" id="ssl:SS1G_08230"/>